<keyword evidence="1" id="KW-1133">Transmembrane helix</keyword>
<feature type="transmembrane region" description="Helical" evidence="1">
    <location>
        <begin position="15"/>
        <end position="34"/>
    </location>
</feature>
<evidence type="ECO:0000313" key="2">
    <source>
        <dbReference type="EMBL" id="MDN4606099.1"/>
    </source>
</evidence>
<comment type="caution">
    <text evidence="2">The sequence shown here is derived from an EMBL/GenBank/DDBJ whole genome shotgun (WGS) entry which is preliminary data.</text>
</comment>
<organism evidence="2 3">
    <name type="scientific">Sporosarcina highlanderae</name>
    <dbReference type="NCBI Taxonomy" id="3035916"/>
    <lineage>
        <taxon>Bacteria</taxon>
        <taxon>Bacillati</taxon>
        <taxon>Bacillota</taxon>
        <taxon>Bacilli</taxon>
        <taxon>Bacillales</taxon>
        <taxon>Caryophanaceae</taxon>
        <taxon>Sporosarcina</taxon>
    </lineage>
</organism>
<sequence length="93" mass="10612">MLKVKVKTEKFKLSIPLPYVLLSIGISIISSKWLRKLINEQIVKNAEDKSKAYAIPELDKRELKSIVSELRNHKGTRLVNVKAKDGTEVIVRL</sequence>
<keyword evidence="1" id="KW-0812">Transmembrane</keyword>
<name>A0ABT8JLR3_9BACL</name>
<reference evidence="2" key="1">
    <citation type="submission" date="2023-03" db="EMBL/GenBank/DDBJ databases">
        <title>MT1 and MT2 Draft Genomes of Novel Species.</title>
        <authorList>
            <person name="Venkateswaran K."/>
        </authorList>
    </citation>
    <scope>NUCLEOTIDE SEQUENCE</scope>
    <source>
        <strain evidence="2">F6_3S_P_2</strain>
    </source>
</reference>
<dbReference type="Proteomes" id="UP001175097">
    <property type="component" value="Unassembled WGS sequence"/>
</dbReference>
<dbReference type="EMBL" id="JAROCC010000001">
    <property type="protein sequence ID" value="MDN4606099.1"/>
    <property type="molecule type" value="Genomic_DNA"/>
</dbReference>
<proteinExistence type="predicted"/>
<protein>
    <submittedName>
        <fullName evidence="2">Uncharacterized protein</fullName>
    </submittedName>
</protein>
<keyword evidence="3" id="KW-1185">Reference proteome</keyword>
<dbReference type="RefSeq" id="WP_301241641.1">
    <property type="nucleotide sequence ID" value="NZ_JAROCC010000001.1"/>
</dbReference>
<evidence type="ECO:0000313" key="3">
    <source>
        <dbReference type="Proteomes" id="UP001175097"/>
    </source>
</evidence>
<keyword evidence="1" id="KW-0472">Membrane</keyword>
<evidence type="ECO:0000256" key="1">
    <source>
        <dbReference type="SAM" id="Phobius"/>
    </source>
</evidence>
<gene>
    <name evidence="2" type="ORF">P5G49_01230</name>
</gene>
<accession>A0ABT8JLR3</accession>